<dbReference type="GO" id="GO:0008061">
    <property type="term" value="F:chitin binding"/>
    <property type="evidence" value="ECO:0007669"/>
    <property type="project" value="UniProtKB-KW"/>
</dbReference>
<sequence length="217" mass="23921">MGVSRHQPFCLGSDCLRSHVNMTETVNPISMITMAGVPFNKIVVRVTNYGRSFRMTDPESGSDILIHDDYEWFAYMDDVTELGRKNAYPPSSRRSTTSPAPSCSSPPVFRPKKCDKYGKLIPAPVLRAGFQIPKPKDSIEKSFGNLHELVGFVLLAAAEVDAGLSLEPTADAAMKSIYEMSEEAQQKERENIILLALTAILFTIPGLAIRGAFKGFF</sequence>
<dbReference type="Proteomes" id="UP001327957">
    <property type="component" value="Unassembled WGS sequence"/>
</dbReference>
<dbReference type="InterPro" id="IPR017853">
    <property type="entry name" value="GH"/>
</dbReference>
<dbReference type="AlphaFoldDB" id="A0AAV9SV29"/>
<keyword evidence="1" id="KW-0147">Chitin-binding</keyword>
<dbReference type="Gene3D" id="3.20.20.80">
    <property type="entry name" value="Glycosidases"/>
    <property type="match status" value="1"/>
</dbReference>
<protein>
    <submittedName>
        <fullName evidence="5">Chitinase</fullName>
    </submittedName>
</protein>
<name>A0AAV9SV29_9PEZI</name>
<reference evidence="5 6" key="1">
    <citation type="submission" date="2023-04" db="EMBL/GenBank/DDBJ databases">
        <title>Colletotrichum tabacum stain YC1 causing leaf anthracnose on Nicotiana tabacum(L.) cv.</title>
        <authorList>
            <person name="Ji Z."/>
            <person name="Wang M."/>
            <person name="Zhang J."/>
            <person name="Wang N."/>
            <person name="Zhou Z."/>
        </authorList>
    </citation>
    <scope>NUCLEOTIDE SEQUENCE [LARGE SCALE GENOMIC DNA]</scope>
    <source>
        <strain evidence="5 6">YC1</strain>
    </source>
</reference>
<dbReference type="Gene3D" id="3.10.50.10">
    <property type="match status" value="1"/>
</dbReference>
<feature type="transmembrane region" description="Helical" evidence="4">
    <location>
        <begin position="192"/>
        <end position="213"/>
    </location>
</feature>
<dbReference type="PANTHER" id="PTHR47700">
    <property type="entry name" value="V CHITINASE, PUTATIVE (AFU_ORTHOLOGUE AFUA_6G13720)-RELATED"/>
    <property type="match status" value="1"/>
</dbReference>
<dbReference type="SUPFAM" id="SSF51445">
    <property type="entry name" value="(Trans)glycosidases"/>
    <property type="match status" value="1"/>
</dbReference>
<comment type="caution">
    <text evidence="5">The sequence shown here is derived from an EMBL/GenBank/DDBJ whole genome shotgun (WGS) entry which is preliminary data.</text>
</comment>
<proteinExistence type="predicted"/>
<evidence type="ECO:0000256" key="4">
    <source>
        <dbReference type="SAM" id="Phobius"/>
    </source>
</evidence>
<keyword evidence="4" id="KW-1133">Transmembrane helix</keyword>
<accession>A0AAV9SV29</accession>
<dbReference type="PANTHER" id="PTHR47700:SF2">
    <property type="entry name" value="CHITINASE"/>
    <property type="match status" value="1"/>
</dbReference>
<keyword evidence="4" id="KW-0472">Membrane</keyword>
<evidence type="ECO:0000256" key="2">
    <source>
        <dbReference type="ARBA" id="ARBA00023026"/>
    </source>
</evidence>
<evidence type="ECO:0000313" key="6">
    <source>
        <dbReference type="Proteomes" id="UP001327957"/>
    </source>
</evidence>
<evidence type="ECO:0000256" key="3">
    <source>
        <dbReference type="SAM" id="MobiDB-lite"/>
    </source>
</evidence>
<gene>
    <name evidence="5" type="ORF">QIS74_12788</name>
</gene>
<keyword evidence="4" id="KW-0812">Transmembrane</keyword>
<dbReference type="EMBL" id="JASAOK010000053">
    <property type="protein sequence ID" value="KAK6207707.1"/>
    <property type="molecule type" value="Genomic_DNA"/>
</dbReference>
<feature type="compositionally biased region" description="Low complexity" evidence="3">
    <location>
        <begin position="89"/>
        <end position="107"/>
    </location>
</feature>
<keyword evidence="6" id="KW-1185">Reference proteome</keyword>
<dbReference type="InterPro" id="IPR053214">
    <property type="entry name" value="LysM12-like"/>
</dbReference>
<dbReference type="InterPro" id="IPR029070">
    <property type="entry name" value="Chitinase_insertion_sf"/>
</dbReference>
<organism evidence="5 6">
    <name type="scientific">Colletotrichum tabaci</name>
    <dbReference type="NCBI Taxonomy" id="1209068"/>
    <lineage>
        <taxon>Eukaryota</taxon>
        <taxon>Fungi</taxon>
        <taxon>Dikarya</taxon>
        <taxon>Ascomycota</taxon>
        <taxon>Pezizomycotina</taxon>
        <taxon>Sordariomycetes</taxon>
        <taxon>Hypocreomycetidae</taxon>
        <taxon>Glomerellales</taxon>
        <taxon>Glomerellaceae</taxon>
        <taxon>Colletotrichum</taxon>
        <taxon>Colletotrichum destructivum species complex</taxon>
    </lineage>
</organism>
<evidence type="ECO:0000313" key="5">
    <source>
        <dbReference type="EMBL" id="KAK6207707.1"/>
    </source>
</evidence>
<feature type="region of interest" description="Disordered" evidence="3">
    <location>
        <begin position="86"/>
        <end position="107"/>
    </location>
</feature>
<keyword evidence="2" id="KW-0843">Virulence</keyword>
<evidence type="ECO:0000256" key="1">
    <source>
        <dbReference type="ARBA" id="ARBA00022669"/>
    </source>
</evidence>